<dbReference type="GO" id="GO:0016020">
    <property type="term" value="C:membrane"/>
    <property type="evidence" value="ECO:0007669"/>
    <property type="project" value="UniProtKB-SubCell"/>
</dbReference>
<evidence type="ECO:0000256" key="5">
    <source>
        <dbReference type="ARBA" id="ARBA00022692"/>
    </source>
</evidence>
<feature type="transmembrane region" description="Helical" evidence="13">
    <location>
        <begin position="12"/>
        <end position="30"/>
    </location>
</feature>
<evidence type="ECO:0000256" key="7">
    <source>
        <dbReference type="ARBA" id="ARBA00022958"/>
    </source>
</evidence>
<dbReference type="OrthoDB" id="7626281at2"/>
<dbReference type="InterPro" id="IPR010617">
    <property type="entry name" value="TMEM175-like"/>
</dbReference>
<evidence type="ECO:0000256" key="1">
    <source>
        <dbReference type="ARBA" id="ARBA00004141"/>
    </source>
</evidence>
<dbReference type="PANTHER" id="PTHR31462">
    <property type="entry name" value="ENDOSOMAL/LYSOSOMAL POTASSIUM CHANNEL TMEM175"/>
    <property type="match status" value="1"/>
</dbReference>
<evidence type="ECO:0000256" key="6">
    <source>
        <dbReference type="ARBA" id="ARBA00022826"/>
    </source>
</evidence>
<name>A0A542ES94_9ACTN</name>
<evidence type="ECO:0000313" key="15">
    <source>
        <dbReference type="Proteomes" id="UP000316298"/>
    </source>
</evidence>
<dbReference type="GO" id="GO:0015252">
    <property type="term" value="F:proton channel activity"/>
    <property type="evidence" value="ECO:0007669"/>
    <property type="project" value="InterPro"/>
</dbReference>
<evidence type="ECO:0000256" key="4">
    <source>
        <dbReference type="ARBA" id="ARBA00022538"/>
    </source>
</evidence>
<keyword evidence="15" id="KW-1185">Reference proteome</keyword>
<comment type="caution">
    <text evidence="14">The sequence shown here is derived from an EMBL/GenBank/DDBJ whole genome shotgun (WGS) entry which is preliminary data.</text>
</comment>
<keyword evidence="8 13" id="KW-1133">Transmembrane helix</keyword>
<dbReference type="AlphaFoldDB" id="A0A542ES94"/>
<keyword evidence="5 13" id="KW-0812">Transmembrane</keyword>
<comment type="subcellular location">
    <subcellularLocation>
        <location evidence="1">Membrane</location>
        <topology evidence="1">Multi-pass membrane protein</topology>
    </subcellularLocation>
</comment>
<dbReference type="Proteomes" id="UP000316298">
    <property type="component" value="Unassembled WGS sequence"/>
</dbReference>
<comment type="catalytic activity">
    <reaction evidence="12">
        <text>K(+)(in) = K(+)(out)</text>
        <dbReference type="Rhea" id="RHEA:29463"/>
        <dbReference type="ChEBI" id="CHEBI:29103"/>
    </reaction>
</comment>
<evidence type="ECO:0000256" key="3">
    <source>
        <dbReference type="ARBA" id="ARBA00022448"/>
    </source>
</evidence>
<evidence type="ECO:0000256" key="12">
    <source>
        <dbReference type="ARBA" id="ARBA00034430"/>
    </source>
</evidence>
<keyword evidence="10 13" id="KW-0472">Membrane</keyword>
<evidence type="ECO:0000256" key="10">
    <source>
        <dbReference type="ARBA" id="ARBA00023136"/>
    </source>
</evidence>
<organism evidence="14 15">
    <name type="scientific">Kribbella jejuensis</name>
    <dbReference type="NCBI Taxonomy" id="236068"/>
    <lineage>
        <taxon>Bacteria</taxon>
        <taxon>Bacillati</taxon>
        <taxon>Actinomycetota</taxon>
        <taxon>Actinomycetes</taxon>
        <taxon>Propionibacteriales</taxon>
        <taxon>Kribbellaceae</taxon>
        <taxon>Kribbella</taxon>
    </lineage>
</organism>
<keyword evidence="6" id="KW-0631">Potassium channel</keyword>
<sequence>MTGQVLKTARLEAFSDGVFAIAITLLVIEIKVPEDTAHLWEQLGHLWPSYLGYVISFLVIGLIWANHHAMFDHIASADRVLLFLNTILLMLVALIPFTAGVLASALRNHEGERTAVVLYGVVLVAGGLPFNATWEYARRGHRLLGDTITPDEARTMSRRFLKGPLLYGVGTALGALLPVLGIIAFSLLIPFYWLPPLTRRIKT</sequence>
<protein>
    <submittedName>
        <fullName evidence="14">Putative membrane protein</fullName>
    </submittedName>
</protein>
<keyword evidence="9" id="KW-0406">Ion transport</keyword>
<evidence type="ECO:0000256" key="13">
    <source>
        <dbReference type="SAM" id="Phobius"/>
    </source>
</evidence>
<comment type="similarity">
    <text evidence="2">Belongs to the TMEM175 family.</text>
</comment>
<keyword evidence="11" id="KW-0407">Ion channel</keyword>
<keyword evidence="4" id="KW-0633">Potassium transport</keyword>
<dbReference type="PANTHER" id="PTHR31462:SF5">
    <property type="entry name" value="ENDOSOMAL_LYSOSOMAL PROTON CHANNEL TMEM175"/>
    <property type="match status" value="1"/>
</dbReference>
<dbReference type="RefSeq" id="WP_141855206.1">
    <property type="nucleotide sequence ID" value="NZ_BAAAKA010000016.1"/>
</dbReference>
<evidence type="ECO:0000256" key="11">
    <source>
        <dbReference type="ARBA" id="ARBA00023303"/>
    </source>
</evidence>
<reference evidence="14 15" key="1">
    <citation type="submission" date="2019-06" db="EMBL/GenBank/DDBJ databases">
        <title>Sequencing the genomes of 1000 actinobacteria strains.</title>
        <authorList>
            <person name="Klenk H.-P."/>
        </authorList>
    </citation>
    <scope>NUCLEOTIDE SEQUENCE [LARGE SCALE GENOMIC DNA]</scope>
    <source>
        <strain evidence="14 15">DSM 17305</strain>
    </source>
</reference>
<accession>A0A542ES94</accession>
<evidence type="ECO:0000256" key="9">
    <source>
        <dbReference type="ARBA" id="ARBA00023065"/>
    </source>
</evidence>
<feature type="transmembrane region" description="Helical" evidence="13">
    <location>
        <begin position="115"/>
        <end position="134"/>
    </location>
</feature>
<feature type="transmembrane region" description="Helical" evidence="13">
    <location>
        <begin position="81"/>
        <end position="103"/>
    </location>
</feature>
<keyword evidence="7" id="KW-0630">Potassium</keyword>
<evidence type="ECO:0000256" key="2">
    <source>
        <dbReference type="ARBA" id="ARBA00006920"/>
    </source>
</evidence>
<evidence type="ECO:0000256" key="8">
    <source>
        <dbReference type="ARBA" id="ARBA00022989"/>
    </source>
</evidence>
<dbReference type="GO" id="GO:0005267">
    <property type="term" value="F:potassium channel activity"/>
    <property type="evidence" value="ECO:0007669"/>
    <property type="project" value="UniProtKB-KW"/>
</dbReference>
<feature type="transmembrane region" description="Helical" evidence="13">
    <location>
        <begin position="165"/>
        <end position="193"/>
    </location>
</feature>
<dbReference type="EMBL" id="VFMM01000001">
    <property type="protein sequence ID" value="TQJ18200.1"/>
    <property type="molecule type" value="Genomic_DNA"/>
</dbReference>
<evidence type="ECO:0000313" key="14">
    <source>
        <dbReference type="EMBL" id="TQJ18200.1"/>
    </source>
</evidence>
<dbReference type="Pfam" id="PF06736">
    <property type="entry name" value="TMEM175"/>
    <property type="match status" value="1"/>
</dbReference>
<keyword evidence="3" id="KW-0813">Transport</keyword>
<gene>
    <name evidence="14" type="ORF">FB475_2335</name>
</gene>
<feature type="transmembrane region" description="Helical" evidence="13">
    <location>
        <begin position="50"/>
        <end position="69"/>
    </location>
</feature>
<proteinExistence type="inferred from homology"/>